<reference evidence="3" key="1">
    <citation type="submission" date="2023-03" db="EMBL/GenBank/DDBJ databases">
        <title>Mating type loci evolution in Malassezia.</title>
        <authorList>
            <person name="Coelho M.A."/>
        </authorList>
    </citation>
    <scope>NUCLEOTIDE SEQUENCE</scope>
    <source>
        <strain evidence="3">CBS 10434</strain>
    </source>
</reference>
<feature type="region of interest" description="Disordered" evidence="1">
    <location>
        <begin position="1"/>
        <end position="25"/>
    </location>
</feature>
<organism evidence="3 4">
    <name type="scientific">Malassezia caprae</name>
    <dbReference type="NCBI Taxonomy" id="1381934"/>
    <lineage>
        <taxon>Eukaryota</taxon>
        <taxon>Fungi</taxon>
        <taxon>Dikarya</taxon>
        <taxon>Basidiomycota</taxon>
        <taxon>Ustilaginomycotina</taxon>
        <taxon>Malasseziomycetes</taxon>
        <taxon>Malasseziales</taxon>
        <taxon>Malasseziaceae</taxon>
        <taxon>Malassezia</taxon>
    </lineage>
</organism>
<protein>
    <submittedName>
        <fullName evidence="3">Protein phosphatase regulator</fullName>
    </submittedName>
</protein>
<dbReference type="GO" id="GO:0005773">
    <property type="term" value="C:vacuole"/>
    <property type="evidence" value="ECO:0007669"/>
    <property type="project" value="GOC"/>
</dbReference>
<dbReference type="GO" id="GO:0042149">
    <property type="term" value="P:cellular response to glucose starvation"/>
    <property type="evidence" value="ECO:0007669"/>
    <property type="project" value="TreeGrafter"/>
</dbReference>
<evidence type="ECO:0000259" key="2">
    <source>
        <dbReference type="Pfam" id="PF08550"/>
    </source>
</evidence>
<dbReference type="InterPro" id="IPR013860">
    <property type="entry name" value="AreA_GATA"/>
</dbReference>
<feature type="compositionally biased region" description="Basic and acidic residues" evidence="1">
    <location>
        <begin position="309"/>
        <end position="321"/>
    </location>
</feature>
<dbReference type="EMBL" id="CP119908">
    <property type="protein sequence ID" value="WFD18186.1"/>
    <property type="molecule type" value="Genomic_DNA"/>
</dbReference>
<feature type="region of interest" description="Disordered" evidence="1">
    <location>
        <begin position="309"/>
        <end position="381"/>
    </location>
</feature>
<sequence length="503" mass="56010">MLSAPDPYPSVSSHNPAPDDAEIQSRTPQICVDYLSHDWKDEDVWNSWKAMTKRKNEISNGVRLENASWRTWAKQRGNLKTVSPETLNCDVTWLYGPLHGDTPAVPPPKVASTAERLGIDVLPGKKSILKHRTLTEILQTPMTVSPPNETSHTEAIVKPQETEETPTTNSGRERNKTLTLGVLKSNRKEPAKKNRHISFNTLVEQCIALEDNSHTYFYDDYSDEDDEEYECEDDESSFRENIDSLLSPPKQSRNMDKVSNKPVTIAMMPPTHLKTGHEYLLPNYDDVLDGDEEEVSELNTRYSVADIVPDTHDLPLDHDDGYDYYDSDEEEGYEPPAYSSSNARDADSEGTVVGRGRPTDANTLSSFEGNDTSIPKSGDDMAEEDDLTVHVHNLPNTTLLSKTFSEQSDALPYRGGPTPYNTPTGPYTARNQDRDANMQSNFQSSGALVAPPSDMPQVPLAEDYVEEDEGGLIASAVEILNTARDLFGAIMGSSRQTGRSWYD</sequence>
<evidence type="ECO:0000313" key="4">
    <source>
        <dbReference type="Proteomes" id="UP001220961"/>
    </source>
</evidence>
<feature type="non-terminal residue" evidence="3">
    <location>
        <position position="503"/>
    </location>
</feature>
<dbReference type="Pfam" id="PF08550">
    <property type="entry name" value="GATA_AreA"/>
    <property type="match status" value="1"/>
</dbReference>
<proteinExistence type="predicted"/>
<name>A0AAF0ITY9_9BASI</name>
<feature type="domain" description="Nitrogen regulatory protein areA GATA-like" evidence="2">
    <location>
        <begin position="47"/>
        <end position="74"/>
    </location>
</feature>
<accession>A0AAF0ITY9</accession>
<feature type="region of interest" description="Disordered" evidence="1">
    <location>
        <begin position="142"/>
        <end position="173"/>
    </location>
</feature>
<feature type="compositionally biased region" description="Polar residues" evidence="1">
    <location>
        <begin position="360"/>
        <end position="375"/>
    </location>
</feature>
<evidence type="ECO:0000313" key="3">
    <source>
        <dbReference type="EMBL" id="WFD18186.1"/>
    </source>
</evidence>
<dbReference type="PANTHER" id="PTHR28051:SF1">
    <property type="entry name" value="PROTEIN MTL1-RELATED"/>
    <property type="match status" value="1"/>
</dbReference>
<feature type="compositionally biased region" description="Acidic residues" evidence="1">
    <location>
        <begin position="322"/>
        <end position="333"/>
    </location>
</feature>
<dbReference type="PANTHER" id="PTHR28051">
    <property type="entry name" value="PROTEIN MTL1-RELATED"/>
    <property type="match status" value="1"/>
</dbReference>
<keyword evidence="4" id="KW-1185">Reference proteome</keyword>
<evidence type="ECO:0000256" key="1">
    <source>
        <dbReference type="SAM" id="MobiDB-lite"/>
    </source>
</evidence>
<gene>
    <name evidence="3" type="primary">REG1</name>
    <name evidence="3" type="ORF">MCAP1_000386b</name>
</gene>
<dbReference type="Proteomes" id="UP001220961">
    <property type="component" value="Chromosome 1"/>
</dbReference>
<dbReference type="GO" id="GO:0007039">
    <property type="term" value="P:protein catabolic process in the vacuole"/>
    <property type="evidence" value="ECO:0007669"/>
    <property type="project" value="TreeGrafter"/>
</dbReference>
<dbReference type="InterPro" id="IPR052292">
    <property type="entry name" value="Glucose_repression_reg"/>
</dbReference>
<dbReference type="AlphaFoldDB" id="A0AAF0ITY9"/>